<evidence type="ECO:0000259" key="12">
    <source>
        <dbReference type="Pfam" id="PF02320"/>
    </source>
</evidence>
<keyword evidence="5 10" id="KW-0999">Mitochondrion inner membrane</keyword>
<evidence type="ECO:0000256" key="4">
    <source>
        <dbReference type="ARBA" id="ARBA00022660"/>
    </source>
</evidence>
<evidence type="ECO:0000256" key="3">
    <source>
        <dbReference type="ARBA" id="ARBA00022448"/>
    </source>
</evidence>
<keyword evidence="6 10" id="KW-0249">Electron transport</keyword>
<evidence type="ECO:0000256" key="8">
    <source>
        <dbReference type="ARBA" id="ARBA00023136"/>
    </source>
</evidence>
<dbReference type="InterPro" id="IPR023184">
    <property type="entry name" value="Ubol_cytC_Rdtase_hinge_dom"/>
</dbReference>
<dbReference type="PANTHER" id="PTHR15336">
    <property type="entry name" value="UBIQUINOL-CYTOCHROME C REDUCTASE COMPLEX 7.8 KDA PROTEIN"/>
    <property type="match status" value="1"/>
</dbReference>
<reference evidence="14" key="1">
    <citation type="submission" date="2025-08" db="UniProtKB">
        <authorList>
            <consortium name="RefSeq"/>
        </authorList>
    </citation>
    <scope>IDENTIFICATION</scope>
</reference>
<evidence type="ECO:0000256" key="9">
    <source>
        <dbReference type="ARBA" id="ARBA00023157"/>
    </source>
</evidence>
<dbReference type="KEGG" id="dci:103514943"/>
<evidence type="ECO:0000256" key="10">
    <source>
        <dbReference type="PIRNR" id="PIRNR000019"/>
    </source>
</evidence>
<name>A0A1S4EIK9_DIACI</name>
<dbReference type="GeneID" id="103514943"/>
<comment type="subcellular location">
    <subcellularLocation>
        <location evidence="1">Mitochondrion inner membrane</location>
        <topology evidence="1">Peripheral membrane protein</topology>
        <orientation evidence="1">Intermembrane side</orientation>
    </subcellularLocation>
</comment>
<evidence type="ECO:0000256" key="6">
    <source>
        <dbReference type="ARBA" id="ARBA00022982"/>
    </source>
</evidence>
<dbReference type="AlphaFoldDB" id="A0A1S4EIK9"/>
<dbReference type="FunFam" id="1.10.287.20:FF:000001">
    <property type="entry name" value="Cytochrome b-c1 complex subunit 6"/>
    <property type="match status" value="1"/>
</dbReference>
<dbReference type="SUPFAM" id="SSF81531">
    <property type="entry name" value="Non-heme 11 kDa protein of cytochrome bc1 complex (Ubiquinol-cytochrome c reductase)"/>
    <property type="match status" value="1"/>
</dbReference>
<keyword evidence="8 10" id="KW-0472">Membrane</keyword>
<dbReference type="InterPro" id="IPR036811">
    <property type="entry name" value="Ubol_cytC_Rdtase_hinge_dom_sf"/>
</dbReference>
<organism evidence="13 14">
    <name type="scientific">Diaphorina citri</name>
    <name type="common">Asian citrus psyllid</name>
    <dbReference type="NCBI Taxonomy" id="121845"/>
    <lineage>
        <taxon>Eukaryota</taxon>
        <taxon>Metazoa</taxon>
        <taxon>Ecdysozoa</taxon>
        <taxon>Arthropoda</taxon>
        <taxon>Hexapoda</taxon>
        <taxon>Insecta</taxon>
        <taxon>Pterygota</taxon>
        <taxon>Neoptera</taxon>
        <taxon>Paraneoptera</taxon>
        <taxon>Hemiptera</taxon>
        <taxon>Sternorrhyncha</taxon>
        <taxon>Psylloidea</taxon>
        <taxon>Psyllidae</taxon>
        <taxon>Diaphorininae</taxon>
        <taxon>Diaphorina</taxon>
    </lineage>
</organism>
<dbReference type="PANTHER" id="PTHR15336:SF0">
    <property type="entry name" value="CYTOCHROME B-C1 COMPLEX SUBUNIT 6, MITOCHONDRIAL"/>
    <property type="match status" value="1"/>
</dbReference>
<dbReference type="Pfam" id="PF02320">
    <property type="entry name" value="UCR_hinge"/>
    <property type="match status" value="1"/>
</dbReference>
<keyword evidence="4 10" id="KW-0679">Respiratory chain</keyword>
<comment type="function">
    <text evidence="10">Component of the ubiquinol-cytochrome c oxidoreductase, a multisubunit transmembrane complex that is part of the mitochondrial electron transport chain which drives oxidative phosphorylation.</text>
</comment>
<protein>
    <recommendedName>
        <fullName evidence="10">Cytochrome b-c1 complex subunit 6</fullName>
    </recommendedName>
</protein>
<evidence type="ECO:0000313" key="14">
    <source>
        <dbReference type="RefSeq" id="XP_017301922.1"/>
    </source>
</evidence>
<dbReference type="STRING" id="121845.A0A1S4EIK9"/>
<gene>
    <name evidence="14" type="primary">LOC103514943</name>
</gene>
<sequence length="86" mass="10125">MAQQFFKAIFKFPSIKAEEEELVDPQVTLREKCSEAHCTKYLDKLQQCNDRVNSKQNTTESCYEELIDYAHCVDHCVAHDIHKYLK</sequence>
<feature type="disulfide bond" evidence="11">
    <location>
        <begin position="33"/>
        <end position="76"/>
    </location>
</feature>
<dbReference type="InterPro" id="IPR003422">
    <property type="entry name" value="Cyt_b-c1_6"/>
</dbReference>
<accession>A0A1S4EIK9</accession>
<feature type="disulfide bond" evidence="11">
    <location>
        <begin position="48"/>
        <end position="62"/>
    </location>
</feature>
<dbReference type="PaxDb" id="121845-A0A1S4EIK9"/>
<keyword evidence="13" id="KW-1185">Reference proteome</keyword>
<evidence type="ECO:0000256" key="11">
    <source>
        <dbReference type="PIRSR" id="PIRSR000019-1"/>
    </source>
</evidence>
<feature type="domain" description="Ubiquinol-cytochrome C reductase hinge" evidence="12">
    <location>
        <begin position="24"/>
        <end position="86"/>
    </location>
</feature>
<dbReference type="PIRSF" id="PIRSF000019">
    <property type="entry name" value="Bc1_11K"/>
    <property type="match status" value="1"/>
</dbReference>
<evidence type="ECO:0000256" key="5">
    <source>
        <dbReference type="ARBA" id="ARBA00022792"/>
    </source>
</evidence>
<keyword evidence="9 11" id="KW-1015">Disulfide bond</keyword>
<evidence type="ECO:0000313" key="13">
    <source>
        <dbReference type="Proteomes" id="UP000079169"/>
    </source>
</evidence>
<dbReference type="GO" id="GO:0005743">
    <property type="term" value="C:mitochondrial inner membrane"/>
    <property type="evidence" value="ECO:0007669"/>
    <property type="project" value="UniProtKB-SubCell"/>
</dbReference>
<evidence type="ECO:0000256" key="1">
    <source>
        <dbReference type="ARBA" id="ARBA00004137"/>
    </source>
</evidence>
<comment type="similarity">
    <text evidence="2 10">Belongs to the UQCRH/QCR6 family.</text>
</comment>
<evidence type="ECO:0000256" key="2">
    <source>
        <dbReference type="ARBA" id="ARBA00006498"/>
    </source>
</evidence>
<dbReference type="Proteomes" id="UP000079169">
    <property type="component" value="Unplaced"/>
</dbReference>
<keyword evidence="3 10" id="KW-0813">Transport</keyword>
<dbReference type="GO" id="GO:0006122">
    <property type="term" value="P:mitochondrial electron transport, ubiquinol to cytochrome c"/>
    <property type="evidence" value="ECO:0007669"/>
    <property type="project" value="InterPro"/>
</dbReference>
<proteinExistence type="inferred from homology"/>
<keyword evidence="7 10" id="KW-0496">Mitochondrion</keyword>
<dbReference type="RefSeq" id="XP_017301922.1">
    <property type="nucleotide sequence ID" value="XM_017446433.2"/>
</dbReference>
<dbReference type="Gene3D" id="1.10.287.20">
    <property type="entry name" value="Ubiquinol-cytochrome C reductase hinge domain"/>
    <property type="match status" value="1"/>
</dbReference>
<evidence type="ECO:0000256" key="7">
    <source>
        <dbReference type="ARBA" id="ARBA00023128"/>
    </source>
</evidence>